<dbReference type="SMART" id="SM00257">
    <property type="entry name" value="LysM"/>
    <property type="match status" value="2"/>
</dbReference>
<dbReference type="EMBL" id="CP136891">
    <property type="protein sequence ID" value="WOK98414.1"/>
    <property type="molecule type" value="Genomic_DNA"/>
</dbReference>
<protein>
    <submittedName>
        <fullName evidence="4">Chitin elicitor-binding protein</fullName>
    </submittedName>
</protein>
<dbReference type="CDD" id="cd00118">
    <property type="entry name" value="LysM"/>
    <property type="match status" value="2"/>
</dbReference>
<gene>
    <name evidence="4" type="ORF">Cni_G07125</name>
</gene>
<dbReference type="Gene3D" id="3.10.350.10">
    <property type="entry name" value="LysM domain"/>
    <property type="match status" value="2"/>
</dbReference>
<feature type="transmembrane region" description="Helical" evidence="1">
    <location>
        <begin position="342"/>
        <end position="361"/>
    </location>
</feature>
<evidence type="ECO:0000256" key="2">
    <source>
        <dbReference type="SAM" id="SignalP"/>
    </source>
</evidence>
<dbReference type="Pfam" id="PF01476">
    <property type="entry name" value="LysM"/>
    <property type="match status" value="2"/>
</dbReference>
<organism evidence="4 5">
    <name type="scientific">Canna indica</name>
    <name type="common">Indian-shot</name>
    <dbReference type="NCBI Taxonomy" id="4628"/>
    <lineage>
        <taxon>Eukaryota</taxon>
        <taxon>Viridiplantae</taxon>
        <taxon>Streptophyta</taxon>
        <taxon>Embryophyta</taxon>
        <taxon>Tracheophyta</taxon>
        <taxon>Spermatophyta</taxon>
        <taxon>Magnoliopsida</taxon>
        <taxon>Liliopsida</taxon>
        <taxon>Zingiberales</taxon>
        <taxon>Cannaceae</taxon>
        <taxon>Canna</taxon>
    </lineage>
</organism>
<dbReference type="Proteomes" id="UP001327560">
    <property type="component" value="Chromosome 2"/>
</dbReference>
<evidence type="ECO:0000256" key="1">
    <source>
        <dbReference type="SAM" id="Phobius"/>
    </source>
</evidence>
<evidence type="ECO:0000313" key="5">
    <source>
        <dbReference type="Proteomes" id="UP001327560"/>
    </source>
</evidence>
<feature type="signal peptide" evidence="2">
    <location>
        <begin position="1"/>
        <end position="24"/>
    </location>
</feature>
<keyword evidence="5" id="KW-1185">Reference proteome</keyword>
<feature type="domain" description="LysM" evidence="3">
    <location>
        <begin position="172"/>
        <end position="216"/>
    </location>
</feature>
<proteinExistence type="predicted"/>
<accession>A0AAQ3JZU0</accession>
<keyword evidence="1" id="KW-1133">Transmembrane helix</keyword>
<dbReference type="SUPFAM" id="SSF54106">
    <property type="entry name" value="LysM domain"/>
    <property type="match status" value="2"/>
</dbReference>
<keyword evidence="2" id="KW-0732">Signal</keyword>
<dbReference type="InterPro" id="IPR018392">
    <property type="entry name" value="LysM"/>
</dbReference>
<keyword evidence="1" id="KW-0472">Membrane</keyword>
<feature type="chain" id="PRO_5042942542" evidence="2">
    <location>
        <begin position="25"/>
        <end position="362"/>
    </location>
</feature>
<dbReference type="InterPro" id="IPR036779">
    <property type="entry name" value="LysM_dom_sf"/>
</dbReference>
<dbReference type="PROSITE" id="PS51782">
    <property type="entry name" value="LYSM"/>
    <property type="match status" value="2"/>
</dbReference>
<sequence>MARVLLLFLCFLLAAAHLLPPAEAARFACRATGGAARCHALVGYTPRNATTLVDVMSLFQVRSFRYLLSANGLPLSTPPSRPVPAGATVRVRFACSCSSGHGASTHRPLYRVGPGDGLDAIARGVFDGLVTYKEIAAANNISDPNAIQVGQELYIPLPCSCDDVGGEAVVHYAHVVASGSSVSAIAEEFGTKEETLMTLNGISDPKSLQAGQVLDVPLRACSSSISNTSMDHGLRVSNGSYILTANNCVLCSCSSSSWQLDCHPTKGISSSVCPAATCGDTPLGNSSSSTVCESTTCTYAGYTNTSSFNILTTLTTQSLCNDAGAPLPQPSDGLSLQSRVQWAYFAAVLSISISMALLGLVL</sequence>
<evidence type="ECO:0000313" key="4">
    <source>
        <dbReference type="EMBL" id="WOK98414.1"/>
    </source>
</evidence>
<keyword evidence="1" id="KW-0812">Transmembrane</keyword>
<dbReference type="AlphaFoldDB" id="A0AAQ3JZU0"/>
<evidence type="ECO:0000259" key="3">
    <source>
        <dbReference type="PROSITE" id="PS51782"/>
    </source>
</evidence>
<dbReference type="PANTHER" id="PTHR33734:SF11">
    <property type="entry name" value="LYSM DOMAIN-CONTAINING GPI-ANCHORED PROTEIN 2"/>
    <property type="match status" value="1"/>
</dbReference>
<dbReference type="PANTHER" id="PTHR33734">
    <property type="entry name" value="LYSM DOMAIN-CONTAINING GPI-ANCHORED PROTEIN 2"/>
    <property type="match status" value="1"/>
</dbReference>
<feature type="domain" description="LysM" evidence="3">
    <location>
        <begin position="108"/>
        <end position="155"/>
    </location>
</feature>
<name>A0AAQ3JZU0_9LILI</name>
<reference evidence="4 5" key="1">
    <citation type="submission" date="2023-10" db="EMBL/GenBank/DDBJ databases">
        <title>Chromosome-scale genome assembly provides insights into flower coloration mechanisms of Canna indica.</title>
        <authorList>
            <person name="Li C."/>
        </authorList>
    </citation>
    <scope>NUCLEOTIDE SEQUENCE [LARGE SCALE GENOMIC DNA]</scope>
    <source>
        <tissue evidence="4">Flower</tissue>
    </source>
</reference>